<organism evidence="1">
    <name type="scientific">Arundo donax</name>
    <name type="common">Giant reed</name>
    <name type="synonym">Donax arundinaceus</name>
    <dbReference type="NCBI Taxonomy" id="35708"/>
    <lineage>
        <taxon>Eukaryota</taxon>
        <taxon>Viridiplantae</taxon>
        <taxon>Streptophyta</taxon>
        <taxon>Embryophyta</taxon>
        <taxon>Tracheophyta</taxon>
        <taxon>Spermatophyta</taxon>
        <taxon>Magnoliopsida</taxon>
        <taxon>Liliopsida</taxon>
        <taxon>Poales</taxon>
        <taxon>Poaceae</taxon>
        <taxon>PACMAD clade</taxon>
        <taxon>Arundinoideae</taxon>
        <taxon>Arundineae</taxon>
        <taxon>Arundo</taxon>
    </lineage>
</organism>
<reference evidence="1" key="2">
    <citation type="journal article" date="2015" name="Data Brief">
        <title>Shoot transcriptome of the giant reed, Arundo donax.</title>
        <authorList>
            <person name="Barrero R.A."/>
            <person name="Guerrero F.D."/>
            <person name="Moolhuijzen P."/>
            <person name="Goolsby J.A."/>
            <person name="Tidwell J."/>
            <person name="Bellgard S.E."/>
            <person name="Bellgard M.I."/>
        </authorList>
    </citation>
    <scope>NUCLEOTIDE SEQUENCE</scope>
    <source>
        <tissue evidence="1">Shoot tissue taken approximately 20 cm above the soil surface</tissue>
    </source>
</reference>
<reference evidence="1" key="1">
    <citation type="submission" date="2014-09" db="EMBL/GenBank/DDBJ databases">
        <authorList>
            <person name="Magalhaes I.L.F."/>
            <person name="Oliveira U."/>
            <person name="Santos F.R."/>
            <person name="Vidigal T.H.D.A."/>
            <person name="Brescovit A.D."/>
            <person name="Santos A.J."/>
        </authorList>
    </citation>
    <scope>NUCLEOTIDE SEQUENCE</scope>
    <source>
        <tissue evidence="1">Shoot tissue taken approximately 20 cm above the soil surface</tissue>
    </source>
</reference>
<accession>A0A0A8ZRS5</accession>
<dbReference type="EMBL" id="GBRH01256399">
    <property type="protein sequence ID" value="JAD41496.1"/>
    <property type="molecule type" value="Transcribed_RNA"/>
</dbReference>
<name>A0A0A8ZRS5_ARUDO</name>
<protein>
    <submittedName>
        <fullName evidence="1">Uncharacterized protein</fullName>
    </submittedName>
</protein>
<sequence>MNVHANQPTQQYAHMTHYHYHIFFELVSLDEFLHRHKLSICSGE</sequence>
<proteinExistence type="predicted"/>
<dbReference type="AlphaFoldDB" id="A0A0A8ZRS5"/>
<evidence type="ECO:0000313" key="1">
    <source>
        <dbReference type="EMBL" id="JAD41496.1"/>
    </source>
</evidence>